<accession>A0A426X2J5</accession>
<dbReference type="Proteomes" id="UP000287651">
    <property type="component" value="Unassembled WGS sequence"/>
</dbReference>
<dbReference type="PANTHER" id="PTHR36066">
    <property type="entry name" value="TRANSCRIPTION FACTOR BHLH145"/>
    <property type="match status" value="1"/>
</dbReference>
<evidence type="ECO:0000259" key="5">
    <source>
        <dbReference type="PROSITE" id="PS50888"/>
    </source>
</evidence>
<evidence type="ECO:0000313" key="7">
    <source>
        <dbReference type="Proteomes" id="UP000287651"/>
    </source>
</evidence>
<dbReference type="InterPro" id="IPR036638">
    <property type="entry name" value="HLH_DNA-bd_sf"/>
</dbReference>
<sequence length="191" mass="20773">MKRNTRYFGGKKAPSEDGYDATAGAPVAGHELHGFPGPLNNIQFQPSETCPKNMVIFDQTHQQSRVMFHPWLAHKLGSPSFDAYGSDAHEAGKSGYGDEEEEAEDIDALLSSEEGEDDEVVSTGRSPSKREKMKKMVKTLKGIVPGGDGMDTPAVLDEAVKYLKSLKVEELSTAGFAPSKSQPKRVAVFTR</sequence>
<evidence type="ECO:0000256" key="3">
    <source>
        <dbReference type="ARBA" id="ARBA00023163"/>
    </source>
</evidence>
<gene>
    <name evidence="6" type="ORF">B296_00051330</name>
</gene>
<evidence type="ECO:0000256" key="4">
    <source>
        <dbReference type="SAM" id="MobiDB-lite"/>
    </source>
</evidence>
<comment type="similarity">
    <text evidence="1">Belongs to the bHLH protein family.</text>
</comment>
<name>A0A426X2J5_ENSVE</name>
<evidence type="ECO:0000256" key="2">
    <source>
        <dbReference type="ARBA" id="ARBA00023015"/>
    </source>
</evidence>
<comment type="caution">
    <text evidence="6">The sequence shown here is derived from an EMBL/GenBank/DDBJ whole genome shotgun (WGS) entry which is preliminary data.</text>
</comment>
<dbReference type="PROSITE" id="PS50888">
    <property type="entry name" value="BHLH"/>
    <property type="match status" value="1"/>
</dbReference>
<evidence type="ECO:0000313" key="6">
    <source>
        <dbReference type="EMBL" id="RRT33660.1"/>
    </source>
</evidence>
<reference evidence="6 7" key="1">
    <citation type="journal article" date="2014" name="Agronomy (Basel)">
        <title>A Draft Genome Sequence for Ensete ventricosum, the Drought-Tolerant Tree Against Hunger.</title>
        <authorList>
            <person name="Harrison J."/>
            <person name="Moore K.A."/>
            <person name="Paszkiewicz K."/>
            <person name="Jones T."/>
            <person name="Grant M."/>
            <person name="Ambacheew D."/>
            <person name="Muzemil S."/>
            <person name="Studholme D.J."/>
        </authorList>
    </citation>
    <scope>NUCLEOTIDE SEQUENCE [LARGE SCALE GENOMIC DNA]</scope>
</reference>
<dbReference type="SUPFAM" id="SSF47459">
    <property type="entry name" value="HLH, helix-loop-helix DNA-binding domain"/>
    <property type="match status" value="1"/>
</dbReference>
<feature type="region of interest" description="Disordered" evidence="4">
    <location>
        <begin position="83"/>
        <end position="133"/>
    </location>
</feature>
<dbReference type="EMBL" id="AMZH03028508">
    <property type="protein sequence ID" value="RRT33660.1"/>
    <property type="molecule type" value="Genomic_DNA"/>
</dbReference>
<organism evidence="6 7">
    <name type="scientific">Ensete ventricosum</name>
    <name type="common">Abyssinian banana</name>
    <name type="synonym">Musa ensete</name>
    <dbReference type="NCBI Taxonomy" id="4639"/>
    <lineage>
        <taxon>Eukaryota</taxon>
        <taxon>Viridiplantae</taxon>
        <taxon>Streptophyta</taxon>
        <taxon>Embryophyta</taxon>
        <taxon>Tracheophyta</taxon>
        <taxon>Spermatophyta</taxon>
        <taxon>Magnoliopsida</taxon>
        <taxon>Liliopsida</taxon>
        <taxon>Zingiberales</taxon>
        <taxon>Musaceae</taxon>
        <taxon>Ensete</taxon>
    </lineage>
</organism>
<feature type="compositionally biased region" description="Acidic residues" evidence="4">
    <location>
        <begin position="97"/>
        <end position="120"/>
    </location>
</feature>
<dbReference type="PANTHER" id="PTHR36066:SF11">
    <property type="entry name" value="TRANSCRIPTION FACTOR BHLH144"/>
    <property type="match status" value="1"/>
</dbReference>
<keyword evidence="3" id="KW-0804">Transcription</keyword>
<evidence type="ECO:0000256" key="1">
    <source>
        <dbReference type="ARBA" id="ARBA00005510"/>
    </source>
</evidence>
<dbReference type="Pfam" id="PF23173">
    <property type="entry name" value="bHLH_SAC51"/>
    <property type="match status" value="1"/>
</dbReference>
<dbReference type="AlphaFoldDB" id="A0A426X2J5"/>
<dbReference type="InterPro" id="IPR037546">
    <property type="entry name" value="SAC51-like"/>
</dbReference>
<dbReference type="InterPro" id="IPR011598">
    <property type="entry name" value="bHLH_dom"/>
</dbReference>
<protein>
    <recommendedName>
        <fullName evidence="5">BHLH domain-containing protein</fullName>
    </recommendedName>
</protein>
<proteinExistence type="inferred from homology"/>
<keyword evidence="2" id="KW-0805">Transcription regulation</keyword>
<feature type="region of interest" description="Disordered" evidence="4">
    <location>
        <begin position="1"/>
        <end position="23"/>
    </location>
</feature>
<feature type="domain" description="BHLH" evidence="5">
    <location>
        <begin position="117"/>
        <end position="166"/>
    </location>
</feature>
<dbReference type="GO" id="GO:0046983">
    <property type="term" value="F:protein dimerization activity"/>
    <property type="evidence" value="ECO:0007669"/>
    <property type="project" value="InterPro"/>
</dbReference>